<evidence type="ECO:0000259" key="3">
    <source>
        <dbReference type="PROSITE" id="PS51857"/>
    </source>
</evidence>
<dbReference type="PROSITE" id="PS00352">
    <property type="entry name" value="CSD_1"/>
    <property type="match status" value="1"/>
</dbReference>
<dbReference type="GO" id="GO:0043488">
    <property type="term" value="P:regulation of mRNA stability"/>
    <property type="evidence" value="ECO:0007669"/>
    <property type="project" value="TreeGrafter"/>
</dbReference>
<keyword evidence="1" id="KW-0597">Phosphoprotein</keyword>
<dbReference type="Pfam" id="PF00313">
    <property type="entry name" value="CSD"/>
    <property type="match status" value="1"/>
</dbReference>
<dbReference type="InterPro" id="IPR019844">
    <property type="entry name" value="CSD_CS"/>
</dbReference>
<dbReference type="OrthoDB" id="422005at2759"/>
<dbReference type="Proteomes" id="UP000649617">
    <property type="component" value="Unassembled WGS sequence"/>
</dbReference>
<proteinExistence type="predicted"/>
<keyword evidence="5" id="KW-1185">Reference proteome</keyword>
<dbReference type="EMBL" id="CAJNIZ010004225">
    <property type="protein sequence ID" value="CAE7230371.1"/>
    <property type="molecule type" value="Genomic_DNA"/>
</dbReference>
<feature type="compositionally biased region" description="Basic and acidic residues" evidence="2">
    <location>
        <begin position="152"/>
        <end position="166"/>
    </location>
</feature>
<evidence type="ECO:0000313" key="5">
    <source>
        <dbReference type="Proteomes" id="UP000649617"/>
    </source>
</evidence>
<dbReference type="GO" id="GO:0003730">
    <property type="term" value="F:mRNA 3'-UTR binding"/>
    <property type="evidence" value="ECO:0007669"/>
    <property type="project" value="TreeGrafter"/>
</dbReference>
<gene>
    <name evidence="4" type="primary">cspA</name>
    <name evidence="4" type="ORF">SPIL2461_LOCUS3469</name>
</gene>
<dbReference type="InterPro" id="IPR002059">
    <property type="entry name" value="CSP_DNA-bd"/>
</dbReference>
<dbReference type="CDD" id="cd04458">
    <property type="entry name" value="CSP_CDS"/>
    <property type="match status" value="1"/>
</dbReference>
<protein>
    <submittedName>
        <fullName evidence="4">CspA protein</fullName>
    </submittedName>
</protein>
<sequence>MSKSGVVKNWNDDKGFGFIGPDDGSEDLFCHNSCLRGCKGLGKGDKVVFDSEYDDRKGKMRAVNVSLEGGGGGGGGGDRGRDRDRGGYDRRDDRRNDRRDDRRDDRYGGGRDRDRDYGRDDRGKGKGGGKGDRFGGDTRGDDISNGGNRHLTARELYMRHQQERGSRRSPSSSRSRSRGRDRRANFA</sequence>
<evidence type="ECO:0000256" key="1">
    <source>
        <dbReference type="ARBA" id="ARBA00022553"/>
    </source>
</evidence>
<name>A0A812KHB1_SYMPI</name>
<dbReference type="PROSITE" id="PS51857">
    <property type="entry name" value="CSD_2"/>
    <property type="match status" value="1"/>
</dbReference>
<dbReference type="AlphaFoldDB" id="A0A812KHB1"/>
<reference evidence="4" key="1">
    <citation type="submission" date="2021-02" db="EMBL/GenBank/DDBJ databases">
        <authorList>
            <person name="Dougan E. K."/>
            <person name="Rhodes N."/>
            <person name="Thang M."/>
            <person name="Chan C."/>
        </authorList>
    </citation>
    <scope>NUCLEOTIDE SEQUENCE</scope>
</reference>
<dbReference type="InterPro" id="IPR012340">
    <property type="entry name" value="NA-bd_OB-fold"/>
</dbReference>
<dbReference type="InterPro" id="IPR011129">
    <property type="entry name" value="CSD"/>
</dbReference>
<dbReference type="InterPro" id="IPR052069">
    <property type="entry name" value="Ca-reg_mRNA-binding_domain"/>
</dbReference>
<feature type="region of interest" description="Disordered" evidence="2">
    <location>
        <begin position="64"/>
        <end position="187"/>
    </location>
</feature>
<feature type="compositionally biased region" description="Gly residues" evidence="2">
    <location>
        <begin position="68"/>
        <end position="77"/>
    </location>
</feature>
<organism evidence="4 5">
    <name type="scientific">Symbiodinium pilosum</name>
    <name type="common">Dinoflagellate</name>
    <dbReference type="NCBI Taxonomy" id="2952"/>
    <lineage>
        <taxon>Eukaryota</taxon>
        <taxon>Sar</taxon>
        <taxon>Alveolata</taxon>
        <taxon>Dinophyceae</taxon>
        <taxon>Suessiales</taxon>
        <taxon>Symbiodiniaceae</taxon>
        <taxon>Symbiodinium</taxon>
    </lineage>
</organism>
<evidence type="ECO:0000313" key="4">
    <source>
        <dbReference type="EMBL" id="CAE7230371.1"/>
    </source>
</evidence>
<dbReference type="GO" id="GO:0005737">
    <property type="term" value="C:cytoplasm"/>
    <property type="evidence" value="ECO:0007669"/>
    <property type="project" value="TreeGrafter"/>
</dbReference>
<dbReference type="SMART" id="SM00357">
    <property type="entry name" value="CSP"/>
    <property type="match status" value="1"/>
</dbReference>
<comment type="caution">
    <text evidence="4">The sequence shown here is derived from an EMBL/GenBank/DDBJ whole genome shotgun (WGS) entry which is preliminary data.</text>
</comment>
<dbReference type="Gene3D" id="2.40.50.140">
    <property type="entry name" value="Nucleic acid-binding proteins"/>
    <property type="match status" value="1"/>
</dbReference>
<dbReference type="PANTHER" id="PTHR12962">
    <property type="entry name" value="CALCIUM-REGULATED HEAT STABLE PROTEIN CRHSP-24-RELATED"/>
    <property type="match status" value="1"/>
</dbReference>
<accession>A0A812KHB1</accession>
<feature type="compositionally biased region" description="Basic and acidic residues" evidence="2">
    <location>
        <begin position="78"/>
        <end position="142"/>
    </location>
</feature>
<feature type="domain" description="CSD" evidence="3">
    <location>
        <begin position="2"/>
        <end position="67"/>
    </location>
</feature>
<evidence type="ECO:0000256" key="2">
    <source>
        <dbReference type="SAM" id="MobiDB-lite"/>
    </source>
</evidence>
<dbReference type="PANTHER" id="PTHR12962:SF1">
    <property type="entry name" value="COLD SHOCK DOMAIN-CONTAINING PROTEIN CG9705"/>
    <property type="match status" value="1"/>
</dbReference>
<dbReference type="SUPFAM" id="SSF50249">
    <property type="entry name" value="Nucleic acid-binding proteins"/>
    <property type="match status" value="1"/>
</dbReference>